<evidence type="ECO:0000313" key="2">
    <source>
        <dbReference type="WBParaSite" id="TCNE_0001321501-mRNA-1"/>
    </source>
</evidence>
<proteinExistence type="predicted"/>
<protein>
    <submittedName>
        <fullName evidence="2">Rab-GAP TBC domain-containing protein</fullName>
    </submittedName>
</protein>
<accession>A0A183UXJ5</accession>
<evidence type="ECO:0000313" key="1">
    <source>
        <dbReference type="Proteomes" id="UP000050794"/>
    </source>
</evidence>
<reference evidence="2" key="1">
    <citation type="submission" date="2016-06" db="UniProtKB">
        <authorList>
            <consortium name="WormBaseParasite"/>
        </authorList>
    </citation>
    <scope>IDENTIFICATION</scope>
</reference>
<dbReference type="AlphaFoldDB" id="A0A183UXJ5"/>
<keyword evidence="1" id="KW-1185">Reference proteome</keyword>
<dbReference type="Proteomes" id="UP000050794">
    <property type="component" value="Unassembled WGS sequence"/>
</dbReference>
<sequence length="328" mass="36731">LLRAAIETDETPTPVLISSLVAIANCCISRGHTETADFYFADEEKTPKDEKLLTVFERFFFSEDDDLCMASLESACRILFYCGGCFPSVLSCCLLRCFSPKCPSRTHDFLTFFLGMYHAKSRDVNKLLPVHFFMMYFLIDWVICYPEDALTAAVVDVLPLTAPEEFQMDTSALAALTRMTDEALSVLLVYECDTLAPKMRRLWARLNELEPHLDCSVASDQSKRSTARKHCVVDESEIAKKKKKTLNDTLKEMNNTGSQTPIRSATAQVREGESVLVVLSGEQRLQSKWVSEGGRSIENRAASSYGIEDGESAHTALPDMVTVFVLRL</sequence>
<name>A0A183UXJ5_TOXCA</name>
<organism evidence="1 2">
    <name type="scientific">Toxocara canis</name>
    <name type="common">Canine roundworm</name>
    <dbReference type="NCBI Taxonomy" id="6265"/>
    <lineage>
        <taxon>Eukaryota</taxon>
        <taxon>Metazoa</taxon>
        <taxon>Ecdysozoa</taxon>
        <taxon>Nematoda</taxon>
        <taxon>Chromadorea</taxon>
        <taxon>Rhabditida</taxon>
        <taxon>Spirurina</taxon>
        <taxon>Ascaridomorpha</taxon>
        <taxon>Ascaridoidea</taxon>
        <taxon>Toxocaridae</taxon>
        <taxon>Toxocara</taxon>
    </lineage>
</organism>
<dbReference type="WBParaSite" id="TCNE_0001321501-mRNA-1">
    <property type="protein sequence ID" value="TCNE_0001321501-mRNA-1"/>
    <property type="gene ID" value="TCNE_0001321501"/>
</dbReference>